<accession>A0A7I8WM87</accession>
<feature type="domain" description="Acyltransferase 3" evidence="2">
    <location>
        <begin position="381"/>
        <end position="726"/>
    </location>
</feature>
<feature type="transmembrane region" description="Helical" evidence="1">
    <location>
        <begin position="568"/>
        <end position="585"/>
    </location>
</feature>
<dbReference type="OrthoDB" id="92766at2759"/>
<keyword evidence="1" id="KW-0472">Membrane</keyword>
<dbReference type="InterPro" id="IPR004988">
    <property type="entry name" value="DUF273"/>
</dbReference>
<reference evidence="3" key="1">
    <citation type="submission" date="2020-09" db="EMBL/GenBank/DDBJ databases">
        <authorList>
            <person name="Kikuchi T."/>
        </authorList>
    </citation>
    <scope>NUCLEOTIDE SEQUENCE</scope>
    <source>
        <strain evidence="3">Ka4C1</strain>
    </source>
</reference>
<dbReference type="Proteomes" id="UP000582659">
    <property type="component" value="Unassembled WGS sequence"/>
</dbReference>
<dbReference type="PANTHER" id="PTHR31562:SF2">
    <property type="entry name" value="NUCLEOTIDE-DIPHOSPHO-SUGAR TRANSFERASE"/>
    <property type="match status" value="1"/>
</dbReference>
<evidence type="ECO:0000313" key="3">
    <source>
        <dbReference type="EMBL" id="CAD5219267.1"/>
    </source>
</evidence>
<feature type="transmembrane region" description="Helical" evidence="1">
    <location>
        <begin position="771"/>
        <end position="790"/>
    </location>
</feature>
<dbReference type="InterPro" id="IPR002656">
    <property type="entry name" value="Acyl_transf_3_dom"/>
</dbReference>
<proteinExistence type="predicted"/>
<evidence type="ECO:0000256" key="1">
    <source>
        <dbReference type="SAM" id="Phobius"/>
    </source>
</evidence>
<dbReference type="Pfam" id="PF03314">
    <property type="entry name" value="DUF273"/>
    <property type="match status" value="1"/>
</dbReference>
<feature type="transmembrane region" description="Helical" evidence="1">
    <location>
        <begin position="672"/>
        <end position="689"/>
    </location>
</feature>
<comment type="caution">
    <text evidence="3">The sequence shown here is derived from an EMBL/GenBank/DDBJ whole genome shotgun (WGS) entry which is preliminary data.</text>
</comment>
<feature type="transmembrane region" description="Helical" evidence="1">
    <location>
        <begin position="538"/>
        <end position="556"/>
    </location>
</feature>
<dbReference type="EMBL" id="CAJFCV020000003">
    <property type="protein sequence ID" value="CAG9104376.1"/>
    <property type="molecule type" value="Genomic_DNA"/>
</dbReference>
<feature type="transmembrane region" description="Helical" evidence="1">
    <location>
        <begin position="515"/>
        <end position="531"/>
    </location>
</feature>
<dbReference type="Gene3D" id="3.90.550.10">
    <property type="entry name" value="Spore Coat Polysaccharide Biosynthesis Protein SpsA, Chain A"/>
    <property type="match status" value="1"/>
</dbReference>
<organism evidence="3 4">
    <name type="scientific">Bursaphelenchus xylophilus</name>
    <name type="common">Pinewood nematode worm</name>
    <name type="synonym">Aphelenchoides xylophilus</name>
    <dbReference type="NCBI Taxonomy" id="6326"/>
    <lineage>
        <taxon>Eukaryota</taxon>
        <taxon>Metazoa</taxon>
        <taxon>Ecdysozoa</taxon>
        <taxon>Nematoda</taxon>
        <taxon>Chromadorea</taxon>
        <taxon>Rhabditida</taxon>
        <taxon>Tylenchina</taxon>
        <taxon>Tylenchomorpha</taxon>
        <taxon>Aphelenchoidea</taxon>
        <taxon>Aphelenchoididae</taxon>
        <taxon>Bursaphelenchus</taxon>
    </lineage>
</organism>
<feature type="transmembrane region" description="Helical" evidence="1">
    <location>
        <begin position="650"/>
        <end position="666"/>
    </location>
</feature>
<dbReference type="InterPro" id="IPR029044">
    <property type="entry name" value="Nucleotide-diphossugar_trans"/>
</dbReference>
<name>A0A7I8WM87_BURXY</name>
<dbReference type="AlphaFoldDB" id="A0A7I8WM87"/>
<dbReference type="EMBL" id="CAJFDI010000003">
    <property type="protein sequence ID" value="CAD5219267.1"/>
    <property type="molecule type" value="Genomic_DNA"/>
</dbReference>
<keyword evidence="1" id="KW-1133">Transmembrane helix</keyword>
<keyword evidence="4" id="KW-1185">Reference proteome</keyword>
<protein>
    <submittedName>
        <fullName evidence="3">(pine wood nematode) hypothetical protein</fullName>
    </submittedName>
</protein>
<feature type="transmembrane region" description="Helical" evidence="1">
    <location>
        <begin position="446"/>
        <end position="468"/>
    </location>
</feature>
<sequence length="907" mass="104127">MFSRTLLPRTRNLNLRTVLLVIVACFVAYRFLGVGAKSSEKGSGILTRDITLNRDEYGKKNVHIVVIQADLKQSRQYALPQATLRCYSAFHNYTLAAINFAEHVEYAEKCPGEIFVFRRHCALSHYMENHPEAEWLLFLDADIGVVNPNHLIEEYLKHESDLTFYTRAFNYEVMAGVYIVKNNNFSRQFLMKWSRYEVLQPKAVPGSDNGAIHKVLLDEFASKASKSEASVCQHLWEKSKKITDIFVFESCVRSILGFRSRLESAEGSATILFNHGDYLARDGWMSGNAWSDQDFLFHGWQEKRRNRLHVFAGWKSPFAVERFPTDKCLEKDAGKFWAYHENMYRTGDHVPNILTDLTNAGYIEHLRRLEEVAKQRGMELDIQGLRCVAVIYVVLFHLWPRTFKNGYLGVDIFFVISGYLMHHILSSKELSSHAVAKFYFRRIRRIAPPYIVLLTLTVVAANVVFSILEFSKVLDELLAAATFTSNIFKLPAQGYFAINNEYPLFLHTWSLSVEFQFYLIVPFIYLVYCRLRAIQRHVAIGFLVCLAALSFAYQVANGSRSTNIAHMSLLSRIWQFLFGFLANALKSTDKMETYAELPTDELGAAPSAISRKKEDHSQRVVKTILAVTLPFREKGAPSAIRHQKEDQSQRIIKTILAITLLYQLLYPLTHLVWLNRLICISTAAAFICLKSGSWLEQRSLVFVGDISYSLYLIHWPVIIFWKFMGLWEVTGPTVQDGLIILQGSMFLSYLFETGFKKLLASVDGWIRLTKLLLLLNILLISSAAVMYLRVPESSRDKVNGSSSGLNMTVMDQTLQFYENRHKMSLNLSRDKGTGTKEIVIIGNSFARDLFYGVWPLMKHNFKRLSMYCLSCAIPYAIDKQTGQRRHDFIGLIKRWDRPIDILIVRHS</sequence>
<dbReference type="Pfam" id="PF01757">
    <property type="entry name" value="Acyl_transf_3"/>
    <property type="match status" value="1"/>
</dbReference>
<evidence type="ECO:0000259" key="2">
    <source>
        <dbReference type="Pfam" id="PF01757"/>
    </source>
</evidence>
<feature type="transmembrane region" description="Helical" evidence="1">
    <location>
        <begin position="13"/>
        <end position="32"/>
    </location>
</feature>
<evidence type="ECO:0000313" key="4">
    <source>
        <dbReference type="Proteomes" id="UP000659654"/>
    </source>
</evidence>
<dbReference type="Proteomes" id="UP000659654">
    <property type="component" value="Unassembled WGS sequence"/>
</dbReference>
<dbReference type="PANTHER" id="PTHR31562">
    <property type="entry name" value="PROTEIN CBG18972"/>
    <property type="match status" value="1"/>
</dbReference>
<feature type="transmembrane region" description="Helical" evidence="1">
    <location>
        <begin position="701"/>
        <end position="721"/>
    </location>
</feature>
<gene>
    <name evidence="3" type="ORF">BXYJ_LOCUS5593</name>
</gene>
<feature type="transmembrane region" description="Helical" evidence="1">
    <location>
        <begin position="406"/>
        <end position="425"/>
    </location>
</feature>
<dbReference type="GO" id="GO:0016747">
    <property type="term" value="F:acyltransferase activity, transferring groups other than amino-acyl groups"/>
    <property type="evidence" value="ECO:0007669"/>
    <property type="project" value="InterPro"/>
</dbReference>
<keyword evidence="1" id="KW-0812">Transmembrane</keyword>